<dbReference type="EMBL" id="JANUCT010000010">
    <property type="protein sequence ID" value="MCS3903649.1"/>
    <property type="molecule type" value="Genomic_DNA"/>
</dbReference>
<protein>
    <recommendedName>
        <fullName evidence="5">Peptidase M14 domain-containing protein</fullName>
    </recommendedName>
</protein>
<evidence type="ECO:0000256" key="2">
    <source>
        <dbReference type="ARBA" id="ARBA00005988"/>
    </source>
</evidence>
<dbReference type="GO" id="GO:0004181">
    <property type="term" value="F:metallocarboxypeptidase activity"/>
    <property type="evidence" value="ECO:0007669"/>
    <property type="project" value="InterPro"/>
</dbReference>
<dbReference type="AlphaFoldDB" id="A0AAE3HJS6"/>
<keyword evidence="7" id="KW-1185">Reference proteome</keyword>
<dbReference type="PANTHER" id="PTHR11705:SF119">
    <property type="entry name" value="OS02G0119300 PROTEIN"/>
    <property type="match status" value="1"/>
</dbReference>
<proteinExistence type="inferred from homology"/>
<evidence type="ECO:0000313" key="7">
    <source>
        <dbReference type="Proteomes" id="UP001204445"/>
    </source>
</evidence>
<evidence type="ECO:0000256" key="3">
    <source>
        <dbReference type="PROSITE-ProRule" id="PRU01379"/>
    </source>
</evidence>
<dbReference type="Gene3D" id="3.40.630.10">
    <property type="entry name" value="Zn peptidases"/>
    <property type="match status" value="1"/>
</dbReference>
<dbReference type="Pfam" id="PF00246">
    <property type="entry name" value="Peptidase_M14"/>
    <property type="match status" value="1"/>
</dbReference>
<dbReference type="Proteomes" id="UP001204445">
    <property type="component" value="Unassembled WGS sequence"/>
</dbReference>
<dbReference type="InterPro" id="IPR000834">
    <property type="entry name" value="Peptidase_M14"/>
</dbReference>
<comment type="caution">
    <text evidence="6">The sequence shown here is derived from an EMBL/GenBank/DDBJ whole genome shotgun (WGS) entry which is preliminary data.</text>
</comment>
<feature type="active site" description="Proton donor/acceptor" evidence="3">
    <location>
        <position position="271"/>
    </location>
</feature>
<feature type="signal peptide" evidence="4">
    <location>
        <begin position="1"/>
        <end position="22"/>
    </location>
</feature>
<comment type="cofactor">
    <cofactor evidence="1">
        <name>Zn(2+)</name>
        <dbReference type="ChEBI" id="CHEBI:29105"/>
    </cofactor>
</comment>
<dbReference type="GO" id="GO:0006508">
    <property type="term" value="P:proteolysis"/>
    <property type="evidence" value="ECO:0007669"/>
    <property type="project" value="InterPro"/>
</dbReference>
<evidence type="ECO:0000313" key="6">
    <source>
        <dbReference type="EMBL" id="MCS3903649.1"/>
    </source>
</evidence>
<feature type="domain" description="Peptidase M14" evidence="5">
    <location>
        <begin position="48"/>
        <end position="295"/>
    </location>
</feature>
<dbReference type="GO" id="GO:0008270">
    <property type="term" value="F:zinc ion binding"/>
    <property type="evidence" value="ECO:0007669"/>
    <property type="project" value="InterPro"/>
</dbReference>
<reference evidence="6" key="1">
    <citation type="submission" date="2022-08" db="EMBL/GenBank/DDBJ databases">
        <title>Genomic Encyclopedia of Type Strains, Phase III (KMG-III): the genomes of soil and plant-associated and newly described type strains.</title>
        <authorList>
            <person name="Whitman W."/>
        </authorList>
    </citation>
    <scope>NUCLEOTIDE SEQUENCE</scope>
    <source>
        <strain evidence="6">HMT 1</strain>
    </source>
</reference>
<dbReference type="PANTHER" id="PTHR11705">
    <property type="entry name" value="PROTEASE FAMILY M14 CARBOXYPEPTIDASE A,B"/>
    <property type="match status" value="1"/>
</dbReference>
<keyword evidence="4" id="KW-0732">Signal</keyword>
<comment type="similarity">
    <text evidence="2 3">Belongs to the peptidase M14 family.</text>
</comment>
<evidence type="ECO:0000256" key="4">
    <source>
        <dbReference type="SAM" id="SignalP"/>
    </source>
</evidence>
<accession>A0AAE3HJS6</accession>
<organism evidence="6 7">
    <name type="scientific">Methylohalomonas lacus</name>
    <dbReference type="NCBI Taxonomy" id="398773"/>
    <lineage>
        <taxon>Bacteria</taxon>
        <taxon>Pseudomonadati</taxon>
        <taxon>Pseudomonadota</taxon>
        <taxon>Gammaproteobacteria</taxon>
        <taxon>Methylohalomonadales</taxon>
        <taxon>Methylohalomonadaceae</taxon>
        <taxon>Methylohalomonas</taxon>
    </lineage>
</organism>
<gene>
    <name evidence="6" type="ORF">J2T55_001678</name>
</gene>
<dbReference type="SUPFAM" id="SSF53187">
    <property type="entry name" value="Zn-dependent exopeptidases"/>
    <property type="match status" value="1"/>
</dbReference>
<dbReference type="GO" id="GO:0005615">
    <property type="term" value="C:extracellular space"/>
    <property type="evidence" value="ECO:0007669"/>
    <property type="project" value="TreeGrafter"/>
</dbReference>
<evidence type="ECO:0000259" key="5">
    <source>
        <dbReference type="PROSITE" id="PS52035"/>
    </source>
</evidence>
<evidence type="ECO:0000256" key="1">
    <source>
        <dbReference type="ARBA" id="ARBA00001947"/>
    </source>
</evidence>
<dbReference type="CDD" id="cd06904">
    <property type="entry name" value="M14_MpaA-like"/>
    <property type="match status" value="1"/>
</dbReference>
<sequence length="309" mass="34222">MSMTRTFLLLALFVALPITVLATDTDSASESTTLTRGDGDAAPLAIMSAAKLCTRIGNKLGSVSVRECQRQNMAASGGVSVNGLPILIKTYPPLEQRRPLGRVLLVGGIHGDEYSSVSVVFKWMNILNKHHSGLFHWRIAPLVNPDGLLRDESQRMNANGVDLNRNFPMQQDWQVALEDYWIEKTGRNPRRYPGSGPLSEPETRWLAAEIERFQPDAIVSVHAPYGIVDYDGPRDGPQHLGRLYLELLGTYPGSLGRYAGIHLDKPLVTIELPYAGIMPSDGEINDIWIDLVRWLRDNLPAANVQMVTD</sequence>
<name>A0AAE3HJS6_9GAMM</name>
<dbReference type="PROSITE" id="PS52035">
    <property type="entry name" value="PEPTIDASE_M14"/>
    <property type="match status" value="1"/>
</dbReference>
<feature type="chain" id="PRO_5042130528" description="Peptidase M14 domain-containing protein" evidence="4">
    <location>
        <begin position="23"/>
        <end position="309"/>
    </location>
</feature>